<feature type="compositionally biased region" description="Basic and acidic residues" evidence="1">
    <location>
        <begin position="78"/>
        <end position="87"/>
    </location>
</feature>
<dbReference type="Proteomes" id="UP001153269">
    <property type="component" value="Unassembled WGS sequence"/>
</dbReference>
<sequence length="155" mass="17668">MERDLAREKGTLSVSRRIKERGRRGKGQAGGESEKGVKEEGEEEEEEKKKKKGRTRRNQTLAGVGERLSQKEQTPVRILKEQRKGEENPQSLGGWGKSDVSKEYHARFGLGLEPGNWRRGERRDDVSSRLPVRMGHMVAALSMPVSKYTFFTQQE</sequence>
<keyword evidence="3" id="KW-1185">Reference proteome</keyword>
<dbReference type="AlphaFoldDB" id="A0A9N7VQT7"/>
<comment type="caution">
    <text evidence="2">The sequence shown here is derived from an EMBL/GenBank/DDBJ whole genome shotgun (WGS) entry which is preliminary data.</text>
</comment>
<feature type="compositionally biased region" description="Basic residues" evidence="1">
    <location>
        <begin position="16"/>
        <end position="26"/>
    </location>
</feature>
<evidence type="ECO:0000313" key="3">
    <source>
        <dbReference type="Proteomes" id="UP001153269"/>
    </source>
</evidence>
<evidence type="ECO:0000313" key="2">
    <source>
        <dbReference type="EMBL" id="CAB1454969.1"/>
    </source>
</evidence>
<organism evidence="2 3">
    <name type="scientific">Pleuronectes platessa</name>
    <name type="common">European plaice</name>
    <dbReference type="NCBI Taxonomy" id="8262"/>
    <lineage>
        <taxon>Eukaryota</taxon>
        <taxon>Metazoa</taxon>
        <taxon>Chordata</taxon>
        <taxon>Craniata</taxon>
        <taxon>Vertebrata</taxon>
        <taxon>Euteleostomi</taxon>
        <taxon>Actinopterygii</taxon>
        <taxon>Neopterygii</taxon>
        <taxon>Teleostei</taxon>
        <taxon>Neoteleostei</taxon>
        <taxon>Acanthomorphata</taxon>
        <taxon>Carangaria</taxon>
        <taxon>Pleuronectiformes</taxon>
        <taxon>Pleuronectoidei</taxon>
        <taxon>Pleuronectidae</taxon>
        <taxon>Pleuronectes</taxon>
    </lineage>
</organism>
<name>A0A9N7VQT7_PLEPL</name>
<protein>
    <submittedName>
        <fullName evidence="2">Uncharacterized protein</fullName>
    </submittedName>
</protein>
<feature type="region of interest" description="Disordered" evidence="1">
    <location>
        <begin position="1"/>
        <end position="98"/>
    </location>
</feature>
<gene>
    <name evidence="2" type="ORF">PLEPLA_LOCUS42739</name>
</gene>
<evidence type="ECO:0000256" key="1">
    <source>
        <dbReference type="SAM" id="MobiDB-lite"/>
    </source>
</evidence>
<proteinExistence type="predicted"/>
<dbReference type="EMBL" id="CADEAL010004234">
    <property type="protein sequence ID" value="CAB1454969.1"/>
    <property type="molecule type" value="Genomic_DNA"/>
</dbReference>
<feature type="compositionally biased region" description="Basic and acidic residues" evidence="1">
    <location>
        <begin position="1"/>
        <end position="10"/>
    </location>
</feature>
<reference evidence="2" key="1">
    <citation type="submission" date="2020-03" db="EMBL/GenBank/DDBJ databases">
        <authorList>
            <person name="Weist P."/>
        </authorList>
    </citation>
    <scope>NUCLEOTIDE SEQUENCE</scope>
</reference>
<accession>A0A9N7VQT7</accession>